<evidence type="ECO:0000256" key="3">
    <source>
        <dbReference type="ARBA" id="ARBA00022729"/>
    </source>
</evidence>
<dbReference type="EMBL" id="JH817333">
    <property type="protein sequence ID" value="EKC37675.1"/>
    <property type="molecule type" value="Genomic_DNA"/>
</dbReference>
<keyword evidence="2" id="KW-0964">Secreted</keyword>
<evidence type="ECO:0000256" key="1">
    <source>
        <dbReference type="ARBA" id="ARBA00004613"/>
    </source>
</evidence>
<keyword evidence="3" id="KW-0732">Signal</keyword>
<name>K1R951_MAGGI</name>
<dbReference type="InParanoid" id="K1R951"/>
<organism evidence="4">
    <name type="scientific">Magallana gigas</name>
    <name type="common">Pacific oyster</name>
    <name type="synonym">Crassostrea gigas</name>
    <dbReference type="NCBI Taxonomy" id="29159"/>
    <lineage>
        <taxon>Eukaryota</taxon>
        <taxon>Metazoa</taxon>
        <taxon>Spiralia</taxon>
        <taxon>Lophotrochozoa</taxon>
        <taxon>Mollusca</taxon>
        <taxon>Bivalvia</taxon>
        <taxon>Autobranchia</taxon>
        <taxon>Pteriomorphia</taxon>
        <taxon>Ostreida</taxon>
        <taxon>Ostreoidea</taxon>
        <taxon>Ostreidae</taxon>
        <taxon>Magallana</taxon>
    </lineage>
</organism>
<dbReference type="SMART" id="SM00110">
    <property type="entry name" value="C1Q"/>
    <property type="match status" value="1"/>
</dbReference>
<proteinExistence type="predicted"/>
<dbReference type="Gene3D" id="2.60.120.40">
    <property type="match status" value="1"/>
</dbReference>
<dbReference type="PANTHER" id="PTHR22923">
    <property type="entry name" value="CEREBELLIN-RELATED"/>
    <property type="match status" value="1"/>
</dbReference>
<dbReference type="InterPro" id="IPR050822">
    <property type="entry name" value="Cerebellin_Synaptic_Org"/>
</dbReference>
<sequence>MTHVIVLMLLFCGVSGSATTEAPYSPNEMSENITNDAVQGFSENITNAVPFYDPFPVNQQDIDNLRQQLNQESIIRLSLTNQMYSLLKDVIAMKKQMGQMDSIIQELAHHKNSDKEAVFFHASISKHLQFERNTPVNIIYDTVLSDSHKAYSSQSGVFTAPSSGLYIFSWSSLVEAQKMLNTELIVNGLVKGRSNCFNEGGPGYENCSGTVPVLLKAGDTVNIRTFQGNNVYGDGWSSFKGWKN</sequence>
<dbReference type="SUPFAM" id="SSF49842">
    <property type="entry name" value="TNF-like"/>
    <property type="match status" value="1"/>
</dbReference>
<dbReference type="InterPro" id="IPR008983">
    <property type="entry name" value="Tumour_necrosis_fac-like_dom"/>
</dbReference>
<dbReference type="InterPro" id="IPR001073">
    <property type="entry name" value="C1q_dom"/>
</dbReference>
<dbReference type="GO" id="GO:0005576">
    <property type="term" value="C:extracellular region"/>
    <property type="evidence" value="ECO:0007669"/>
    <property type="project" value="UniProtKB-SubCell"/>
</dbReference>
<dbReference type="HOGENOM" id="CLU_093603_0_0_1"/>
<accession>K1R951</accession>
<dbReference type="AlphaFoldDB" id="K1R951"/>
<dbReference type="Pfam" id="PF00386">
    <property type="entry name" value="C1q"/>
    <property type="match status" value="1"/>
</dbReference>
<comment type="subcellular location">
    <subcellularLocation>
        <location evidence="1">Secreted</location>
    </subcellularLocation>
</comment>
<protein>
    <submittedName>
        <fullName evidence="4">Uncharacterized protein</fullName>
    </submittedName>
</protein>
<reference evidence="4" key="1">
    <citation type="journal article" date="2012" name="Nature">
        <title>The oyster genome reveals stress adaptation and complexity of shell formation.</title>
        <authorList>
            <person name="Zhang G."/>
            <person name="Fang X."/>
            <person name="Guo X."/>
            <person name="Li L."/>
            <person name="Luo R."/>
            <person name="Xu F."/>
            <person name="Yang P."/>
            <person name="Zhang L."/>
            <person name="Wang X."/>
            <person name="Qi H."/>
            <person name="Xiong Z."/>
            <person name="Que H."/>
            <person name="Xie Y."/>
            <person name="Holland P.W."/>
            <person name="Paps J."/>
            <person name="Zhu Y."/>
            <person name="Wu F."/>
            <person name="Chen Y."/>
            <person name="Wang J."/>
            <person name="Peng C."/>
            <person name="Meng J."/>
            <person name="Yang L."/>
            <person name="Liu J."/>
            <person name="Wen B."/>
            <person name="Zhang N."/>
            <person name="Huang Z."/>
            <person name="Zhu Q."/>
            <person name="Feng Y."/>
            <person name="Mount A."/>
            <person name="Hedgecock D."/>
            <person name="Xu Z."/>
            <person name="Liu Y."/>
            <person name="Domazet-Loso T."/>
            <person name="Du Y."/>
            <person name="Sun X."/>
            <person name="Zhang S."/>
            <person name="Liu B."/>
            <person name="Cheng P."/>
            <person name="Jiang X."/>
            <person name="Li J."/>
            <person name="Fan D."/>
            <person name="Wang W."/>
            <person name="Fu W."/>
            <person name="Wang T."/>
            <person name="Wang B."/>
            <person name="Zhang J."/>
            <person name="Peng Z."/>
            <person name="Li Y."/>
            <person name="Li N."/>
            <person name="Wang J."/>
            <person name="Chen M."/>
            <person name="He Y."/>
            <person name="Tan F."/>
            <person name="Song X."/>
            <person name="Zheng Q."/>
            <person name="Huang R."/>
            <person name="Yang H."/>
            <person name="Du X."/>
            <person name="Chen L."/>
            <person name="Yang M."/>
            <person name="Gaffney P.M."/>
            <person name="Wang S."/>
            <person name="Luo L."/>
            <person name="She Z."/>
            <person name="Ming Y."/>
            <person name="Huang W."/>
            <person name="Zhang S."/>
            <person name="Huang B."/>
            <person name="Zhang Y."/>
            <person name="Qu T."/>
            <person name="Ni P."/>
            <person name="Miao G."/>
            <person name="Wang J."/>
            <person name="Wang Q."/>
            <person name="Steinberg C.E."/>
            <person name="Wang H."/>
            <person name="Li N."/>
            <person name="Qian L."/>
            <person name="Zhang G."/>
            <person name="Li Y."/>
            <person name="Yang H."/>
            <person name="Liu X."/>
            <person name="Wang J."/>
            <person name="Yin Y."/>
            <person name="Wang J."/>
        </authorList>
    </citation>
    <scope>NUCLEOTIDE SEQUENCE [LARGE SCALE GENOMIC DNA]</scope>
    <source>
        <strain evidence="4">05x7-T-G4-1.051#20</strain>
    </source>
</reference>
<gene>
    <name evidence="4" type="ORF">CGI_10024230</name>
</gene>
<dbReference type="PANTHER" id="PTHR22923:SF116">
    <property type="entry name" value="C1Q DOMAIN-CONTAINING PROTEIN"/>
    <property type="match status" value="1"/>
</dbReference>
<dbReference type="PROSITE" id="PS50871">
    <property type="entry name" value="C1Q"/>
    <property type="match status" value="1"/>
</dbReference>
<evidence type="ECO:0000313" key="4">
    <source>
        <dbReference type="EMBL" id="EKC37675.1"/>
    </source>
</evidence>
<evidence type="ECO:0000256" key="2">
    <source>
        <dbReference type="ARBA" id="ARBA00022525"/>
    </source>
</evidence>